<comment type="subcellular location">
    <subcellularLocation>
        <location evidence="1">Cell outer membrane</location>
        <topology evidence="1">Lipid-anchor</topology>
    </subcellularLocation>
</comment>
<dbReference type="eggNOG" id="COG5567">
    <property type="taxonomic scope" value="Bacteria"/>
</dbReference>
<dbReference type="Pfam" id="PF13627">
    <property type="entry name" value="LptM_cons"/>
    <property type="match status" value="1"/>
</dbReference>
<evidence type="ECO:0000256" key="9">
    <source>
        <dbReference type="SAM" id="MobiDB-lite"/>
    </source>
</evidence>
<dbReference type="PROSITE" id="PS51257">
    <property type="entry name" value="PROKAR_LIPOPROTEIN"/>
    <property type="match status" value="1"/>
</dbReference>
<dbReference type="AlphaFoldDB" id="A0A084ZTZ4"/>
<keyword evidence="12" id="KW-1185">Reference proteome</keyword>
<evidence type="ECO:0000256" key="4">
    <source>
        <dbReference type="ARBA" id="ARBA00023139"/>
    </source>
</evidence>
<evidence type="ECO:0000256" key="1">
    <source>
        <dbReference type="ARBA" id="ARBA00004459"/>
    </source>
</evidence>
<keyword evidence="4" id="KW-0564">Palmitate</keyword>
<dbReference type="NCBIfam" id="NF047847">
    <property type="entry name" value="SS_mature_LptM"/>
    <property type="match status" value="1"/>
</dbReference>
<accession>A0A084ZTZ4</accession>
<feature type="region of interest" description="Disordered" evidence="9">
    <location>
        <begin position="26"/>
        <end position="67"/>
    </location>
</feature>
<gene>
    <name evidence="11" type="primary">yifL</name>
    <name evidence="11" type="ORF">GTGU_03701</name>
</gene>
<keyword evidence="6 11" id="KW-0449">Lipoprotein</keyword>
<comment type="caution">
    <text evidence="11">The sequence shown here is derived from an EMBL/GenBank/DDBJ whole genome shotgun (WGS) entry which is preliminary data.</text>
</comment>
<dbReference type="GO" id="GO:0009279">
    <property type="term" value="C:cell outer membrane"/>
    <property type="evidence" value="ECO:0007669"/>
    <property type="project" value="UniProtKB-SubCell"/>
</dbReference>
<dbReference type="EMBL" id="JMTB01000107">
    <property type="protein sequence ID" value="KFC00939.1"/>
    <property type="molecule type" value="Genomic_DNA"/>
</dbReference>
<name>A0A084ZTZ4_9ENTR</name>
<keyword evidence="5" id="KW-0998">Cell outer membrane</keyword>
<feature type="chain" id="PRO_5001786202" description="LPS-assembly lipoprotein LptM" evidence="10">
    <location>
        <begin position="19"/>
        <end position="67"/>
    </location>
</feature>
<keyword evidence="2 10" id="KW-0732">Signal</keyword>
<evidence type="ECO:0000256" key="8">
    <source>
        <dbReference type="ARBA" id="ARBA00049730"/>
    </source>
</evidence>
<evidence type="ECO:0000256" key="10">
    <source>
        <dbReference type="SAM" id="SignalP"/>
    </source>
</evidence>
<evidence type="ECO:0000256" key="7">
    <source>
        <dbReference type="ARBA" id="ARBA00049647"/>
    </source>
</evidence>
<dbReference type="InterPro" id="IPR032831">
    <property type="entry name" value="LptM_cons"/>
</dbReference>
<evidence type="ECO:0000313" key="11">
    <source>
        <dbReference type="EMBL" id="KFC00939.1"/>
    </source>
</evidence>
<sequence>MKNVYRTLAILLTMFSLTGCGLKGPLYFPPADKTAPPPTKPVDSTIQSSTPDRNDRGDNGGPTQVNY</sequence>
<proteinExistence type="inferred from homology"/>
<keyword evidence="3" id="KW-0472">Membrane</keyword>
<evidence type="ECO:0000256" key="5">
    <source>
        <dbReference type="ARBA" id="ARBA00023237"/>
    </source>
</evidence>
<organism evidence="11 12">
    <name type="scientific">Trabulsiella guamensis ATCC 49490</name>
    <dbReference type="NCBI Taxonomy" id="1005994"/>
    <lineage>
        <taxon>Bacteria</taxon>
        <taxon>Pseudomonadati</taxon>
        <taxon>Pseudomonadota</taxon>
        <taxon>Gammaproteobacteria</taxon>
        <taxon>Enterobacterales</taxon>
        <taxon>Enterobacteriaceae</taxon>
        <taxon>Trabulsiella</taxon>
    </lineage>
</organism>
<evidence type="ECO:0000256" key="3">
    <source>
        <dbReference type="ARBA" id="ARBA00023136"/>
    </source>
</evidence>
<feature type="signal peptide" evidence="10">
    <location>
        <begin position="1"/>
        <end position="18"/>
    </location>
</feature>
<reference evidence="12" key="1">
    <citation type="submission" date="2014-05" db="EMBL/GenBank/DDBJ databases">
        <title>ATOL: Assembling a taxonomically balanced genome-scale reconstruction of the evolutionary history of the Enterobacteriaceae.</title>
        <authorList>
            <person name="Plunkett G. III"/>
            <person name="Neeno-Eckwall E.C."/>
            <person name="Glasner J.D."/>
            <person name="Perna N.T."/>
        </authorList>
    </citation>
    <scope>NUCLEOTIDE SEQUENCE [LARGE SCALE GENOMIC DNA]</scope>
    <source>
        <strain evidence="12">ATCC 49490</strain>
    </source>
</reference>
<dbReference type="Proteomes" id="UP000028630">
    <property type="component" value="Unassembled WGS sequence"/>
</dbReference>
<evidence type="ECO:0000313" key="12">
    <source>
        <dbReference type="Proteomes" id="UP000028630"/>
    </source>
</evidence>
<evidence type="ECO:0000256" key="2">
    <source>
        <dbReference type="ARBA" id="ARBA00022729"/>
    </source>
</evidence>
<protein>
    <recommendedName>
        <fullName evidence="8">LPS-assembly lipoprotein LptM</fullName>
    </recommendedName>
</protein>
<comment type="similarity">
    <text evidence="7">Belongs to the LptM family.</text>
</comment>
<evidence type="ECO:0000256" key="6">
    <source>
        <dbReference type="ARBA" id="ARBA00023288"/>
    </source>
</evidence>
<dbReference type="RefSeq" id="WP_038160441.1">
    <property type="nucleotide sequence ID" value="NZ_JMTB01000107.1"/>
</dbReference>